<sequence>MSEGLKRHHHRYFEYDIKSHYDKNKKVMVRNITYMCMICRRLKHETFEEYQSIRKSDGKRDYQGKVKRKRITLYCFVFNREFK</sequence>
<dbReference type="BioCyc" id="ECAT999415-HMP:GTTI-232-MONOMER"/>
<keyword evidence="2" id="KW-1185">Reference proteome</keyword>
<proteinExistence type="predicted"/>
<dbReference type="AlphaFoldDB" id="M2Q5E5"/>
<protein>
    <submittedName>
        <fullName evidence="1">Uncharacterized protein</fullName>
    </submittedName>
</protein>
<dbReference type="EMBL" id="AGEJ01000005">
    <property type="protein sequence ID" value="EMD17436.1"/>
    <property type="molecule type" value="Genomic_DNA"/>
</dbReference>
<evidence type="ECO:0000313" key="2">
    <source>
        <dbReference type="Proteomes" id="UP000011758"/>
    </source>
</evidence>
<evidence type="ECO:0000313" key="1">
    <source>
        <dbReference type="EMBL" id="EMD17436.1"/>
    </source>
</evidence>
<dbReference type="STRING" id="999415.HMPREF9943_00223"/>
<accession>M2Q5E5</accession>
<gene>
    <name evidence="1" type="ORF">HMPREF9943_00223</name>
</gene>
<reference evidence="1 2" key="1">
    <citation type="submission" date="2013-02" db="EMBL/GenBank/DDBJ databases">
        <title>The Genome Sequence of Lactobacillus catenaformis F0143.</title>
        <authorList>
            <consortium name="The Broad Institute Genome Sequencing Platform"/>
            <person name="Earl A."/>
            <person name="Ward D."/>
            <person name="Feldgarden M."/>
            <person name="Gevers D."/>
            <person name="Izard J."/>
            <person name="Blanton J.M."/>
            <person name="Mathney J."/>
            <person name="Dewhirst F.E."/>
            <person name="Young S.K."/>
            <person name="Zeng Q."/>
            <person name="Gargeya S."/>
            <person name="Fitzgerald M."/>
            <person name="Haas B."/>
            <person name="Abouelleil A."/>
            <person name="Alvarado L."/>
            <person name="Arachchi H.M."/>
            <person name="Berlin A."/>
            <person name="Chapman S.B."/>
            <person name="Gearin G."/>
            <person name="Goldberg J."/>
            <person name="Griggs A."/>
            <person name="Gujja S."/>
            <person name="Hansen M."/>
            <person name="Heiman D."/>
            <person name="Howarth C."/>
            <person name="Larimer J."/>
            <person name="Lui A."/>
            <person name="MacDonald P.J.P."/>
            <person name="McCowen C."/>
            <person name="Montmayeur A."/>
            <person name="Murphy C."/>
            <person name="Neiman D."/>
            <person name="Pearson M."/>
            <person name="Priest M."/>
            <person name="Roberts A."/>
            <person name="Saif S."/>
            <person name="Shea T."/>
            <person name="Sisk P."/>
            <person name="Stolte C."/>
            <person name="Sykes S."/>
            <person name="Wortman J."/>
            <person name="Nusbaum C."/>
            <person name="Birren B."/>
        </authorList>
    </citation>
    <scope>NUCLEOTIDE SEQUENCE [LARGE SCALE GENOMIC DNA]</scope>
    <source>
        <strain evidence="1 2">OT 569</strain>
    </source>
</reference>
<name>M2Q5E5_9FIRM</name>
<dbReference type="Proteomes" id="UP000011758">
    <property type="component" value="Unassembled WGS sequence"/>
</dbReference>
<organism evidence="1 2">
    <name type="scientific">Eggerthia catenaformis OT 569 = DSM 20559</name>
    <dbReference type="NCBI Taxonomy" id="999415"/>
    <lineage>
        <taxon>Bacteria</taxon>
        <taxon>Bacillati</taxon>
        <taxon>Bacillota</taxon>
        <taxon>Erysipelotrichia</taxon>
        <taxon>Erysipelotrichales</taxon>
        <taxon>Coprobacillaceae</taxon>
        <taxon>Eggerthia</taxon>
    </lineage>
</organism>
<comment type="caution">
    <text evidence="1">The sequence shown here is derived from an EMBL/GenBank/DDBJ whole genome shotgun (WGS) entry which is preliminary data.</text>
</comment>